<evidence type="ECO:0000313" key="1">
    <source>
        <dbReference type="EMBL" id="MFC3023917.1"/>
    </source>
</evidence>
<proteinExistence type="predicted"/>
<evidence type="ECO:0000313" key="2">
    <source>
        <dbReference type="Proteomes" id="UP001595384"/>
    </source>
</evidence>
<sequence length="202" mass="23271">MQPLTVLKRLNLHRIDADHERRTEVEHYVSQRYAAAFHADLQEFMPEFLVMLDANDDIQSVCGFRRAQHDALFLEQYLPQPADRILADKLGTQVERDKLVEFGQLASFSHGFSLQHFYLVLQALMADGYRWGIFTATDPLFAMLRRFGLEPTILAPAQAVCIPDSTRIWGTYYDHCPRIMAGDLSVGIEQLEQRLARRGLYL</sequence>
<dbReference type="Pfam" id="PF12261">
    <property type="entry name" value="T_hemolysin"/>
    <property type="match status" value="1"/>
</dbReference>
<protein>
    <submittedName>
        <fullName evidence="1">Thermostable hemolysin</fullName>
    </submittedName>
</protein>
<gene>
    <name evidence="1" type="ORF">ACFODT_08775</name>
</gene>
<accession>A0ABV7C7B9</accession>
<comment type="caution">
    <text evidence="1">The sequence shown here is derived from an EMBL/GenBank/DDBJ whole genome shotgun (WGS) entry which is preliminary data.</text>
</comment>
<organism evidence="1 2">
    <name type="scientific">Vibrio zhugei</name>
    <dbReference type="NCBI Taxonomy" id="2479546"/>
    <lineage>
        <taxon>Bacteria</taxon>
        <taxon>Pseudomonadati</taxon>
        <taxon>Pseudomonadota</taxon>
        <taxon>Gammaproteobacteria</taxon>
        <taxon>Vibrionales</taxon>
        <taxon>Vibrionaceae</taxon>
        <taxon>Vibrio</taxon>
    </lineage>
</organism>
<dbReference type="RefSeq" id="WP_123014551.1">
    <property type="nucleotide sequence ID" value="NZ_AP024912.1"/>
</dbReference>
<dbReference type="Proteomes" id="UP001595384">
    <property type="component" value="Unassembled WGS sequence"/>
</dbReference>
<name>A0ABV7C7B9_9VIBR</name>
<reference evidence="2" key="1">
    <citation type="journal article" date="2019" name="Int. J. Syst. Evol. Microbiol.">
        <title>The Global Catalogue of Microorganisms (GCM) 10K type strain sequencing project: providing services to taxonomists for standard genome sequencing and annotation.</title>
        <authorList>
            <consortium name="The Broad Institute Genomics Platform"/>
            <consortium name="The Broad Institute Genome Sequencing Center for Infectious Disease"/>
            <person name="Wu L."/>
            <person name="Ma J."/>
        </authorList>
    </citation>
    <scope>NUCLEOTIDE SEQUENCE [LARGE SCALE GENOMIC DNA]</scope>
    <source>
        <strain evidence="2">KCTC 62784</strain>
    </source>
</reference>
<dbReference type="InterPro" id="IPR022050">
    <property type="entry name" value="T_hemolysin"/>
</dbReference>
<dbReference type="EMBL" id="JBHRSE010000057">
    <property type="protein sequence ID" value="MFC3023917.1"/>
    <property type="molecule type" value="Genomic_DNA"/>
</dbReference>
<keyword evidence="2" id="KW-1185">Reference proteome</keyword>